<reference evidence="3" key="1">
    <citation type="submission" date="2022-11" db="UniProtKB">
        <authorList>
            <consortium name="WormBaseParasite"/>
        </authorList>
    </citation>
    <scope>IDENTIFICATION</scope>
</reference>
<accession>A0A914XH71</accession>
<dbReference type="AlphaFoldDB" id="A0A914XH71"/>
<protein>
    <submittedName>
        <fullName evidence="3">Uncharacterized protein</fullName>
    </submittedName>
</protein>
<organism evidence="2 3">
    <name type="scientific">Plectus sambesii</name>
    <dbReference type="NCBI Taxonomy" id="2011161"/>
    <lineage>
        <taxon>Eukaryota</taxon>
        <taxon>Metazoa</taxon>
        <taxon>Ecdysozoa</taxon>
        <taxon>Nematoda</taxon>
        <taxon>Chromadorea</taxon>
        <taxon>Plectida</taxon>
        <taxon>Plectina</taxon>
        <taxon>Plectoidea</taxon>
        <taxon>Plectidae</taxon>
        <taxon>Plectus</taxon>
    </lineage>
</organism>
<keyword evidence="2" id="KW-1185">Reference proteome</keyword>
<sequence>MGKVCFDRMKKLSNGIENQQNKDLQMRKMTLDGCMIMVKACFNLVKKLSNGSEKLLNKAMQMKKPSYGSENQRNKDMQMLSIT</sequence>
<feature type="region of interest" description="Disordered" evidence="1">
    <location>
        <begin position="62"/>
        <end position="83"/>
    </location>
</feature>
<dbReference type="Proteomes" id="UP000887566">
    <property type="component" value="Unplaced"/>
</dbReference>
<name>A0A914XH71_9BILA</name>
<evidence type="ECO:0000313" key="3">
    <source>
        <dbReference type="WBParaSite" id="PSAMB.scaffold805size41119.g8896.t1"/>
    </source>
</evidence>
<evidence type="ECO:0000256" key="1">
    <source>
        <dbReference type="SAM" id="MobiDB-lite"/>
    </source>
</evidence>
<dbReference type="WBParaSite" id="PSAMB.scaffold805size41119.g8896.t1">
    <property type="protein sequence ID" value="PSAMB.scaffold805size41119.g8896.t1"/>
    <property type="gene ID" value="PSAMB.scaffold805size41119.g8896"/>
</dbReference>
<proteinExistence type="predicted"/>
<evidence type="ECO:0000313" key="2">
    <source>
        <dbReference type="Proteomes" id="UP000887566"/>
    </source>
</evidence>